<protein>
    <submittedName>
        <fullName evidence="1">TylF/MycF/NovP-related O-methyltransferase</fullName>
        <ecNumber evidence="1">2.1.1.-</ecNumber>
    </submittedName>
</protein>
<dbReference type="Gene3D" id="3.40.50.150">
    <property type="entry name" value="Vaccinia Virus protein VP39"/>
    <property type="match status" value="1"/>
</dbReference>
<evidence type="ECO:0000313" key="1">
    <source>
        <dbReference type="EMBL" id="MFC0605118.1"/>
    </source>
</evidence>
<reference evidence="1 2" key="1">
    <citation type="submission" date="2024-09" db="EMBL/GenBank/DDBJ databases">
        <authorList>
            <person name="Sun Q."/>
            <person name="Mori K."/>
        </authorList>
    </citation>
    <scope>NUCLEOTIDE SEQUENCE [LARGE SCALE GENOMIC DNA]</scope>
    <source>
        <strain evidence="1 2">NCAIM B.02481</strain>
    </source>
</reference>
<dbReference type="PANTHER" id="PTHR40036">
    <property type="entry name" value="MACROCIN O-METHYLTRANSFERASE"/>
    <property type="match status" value="1"/>
</dbReference>
<keyword evidence="1" id="KW-0808">Transferase</keyword>
<comment type="caution">
    <text evidence="1">The sequence shown here is derived from an EMBL/GenBank/DDBJ whole genome shotgun (WGS) entry which is preliminary data.</text>
</comment>
<gene>
    <name evidence="1" type="ORF">ACFFGA_11175</name>
</gene>
<evidence type="ECO:0000313" key="2">
    <source>
        <dbReference type="Proteomes" id="UP001589832"/>
    </source>
</evidence>
<keyword evidence="2" id="KW-1185">Reference proteome</keyword>
<proteinExistence type="predicted"/>
<dbReference type="InterPro" id="IPR029063">
    <property type="entry name" value="SAM-dependent_MTases_sf"/>
</dbReference>
<sequence>MGDLYNLERRFEYENGFYATADPSRFSKFISHLEFFKRTSKIRGEIVEFGIFKGNSFFRWIKFRDLLEQTSSRKIIGFDIFGDFPEANFEQDKLKRDAFVAETKGGKSISYHEIIELLNEQNLNKNVEIIEGDILLTLDKYLDNNPHLKISLLHIDVDLYEPTKIVLEKLYKRVTKGGIIVLDDYGAFAGTNKAVDDFFENKVEINKLPYSNAISYIVK</sequence>
<dbReference type="GO" id="GO:0008168">
    <property type="term" value="F:methyltransferase activity"/>
    <property type="evidence" value="ECO:0007669"/>
    <property type="project" value="UniProtKB-KW"/>
</dbReference>
<dbReference type="Proteomes" id="UP001589832">
    <property type="component" value="Unassembled WGS sequence"/>
</dbReference>
<dbReference type="EMBL" id="JBHLTQ010000005">
    <property type="protein sequence ID" value="MFC0605118.1"/>
    <property type="molecule type" value="Genomic_DNA"/>
</dbReference>
<dbReference type="RefSeq" id="WP_386063907.1">
    <property type="nucleotide sequence ID" value="NZ_JBHLTQ010000005.1"/>
</dbReference>
<accession>A0ABV6QA17</accession>
<dbReference type="EC" id="2.1.1.-" evidence="1"/>
<dbReference type="PANTHER" id="PTHR40036:SF1">
    <property type="entry name" value="MACROCIN O-METHYLTRANSFERASE"/>
    <property type="match status" value="1"/>
</dbReference>
<dbReference type="InterPro" id="IPR008884">
    <property type="entry name" value="TylF_MeTrfase"/>
</dbReference>
<dbReference type="GO" id="GO:0032259">
    <property type="term" value="P:methylation"/>
    <property type="evidence" value="ECO:0007669"/>
    <property type="project" value="UniProtKB-KW"/>
</dbReference>
<name>A0ABV6QA17_9FLAO</name>
<organism evidence="1 2">
    <name type="scientific">Winogradskyella pulchriflava</name>
    <dbReference type="NCBI Taxonomy" id="1110688"/>
    <lineage>
        <taxon>Bacteria</taxon>
        <taxon>Pseudomonadati</taxon>
        <taxon>Bacteroidota</taxon>
        <taxon>Flavobacteriia</taxon>
        <taxon>Flavobacteriales</taxon>
        <taxon>Flavobacteriaceae</taxon>
        <taxon>Winogradskyella</taxon>
    </lineage>
</organism>
<keyword evidence="1" id="KW-0489">Methyltransferase</keyword>
<dbReference type="SUPFAM" id="SSF53335">
    <property type="entry name" value="S-adenosyl-L-methionine-dependent methyltransferases"/>
    <property type="match status" value="1"/>
</dbReference>
<dbReference type="Pfam" id="PF05711">
    <property type="entry name" value="TylF"/>
    <property type="match status" value="1"/>
</dbReference>